<accession>A0A7W7EZX3</accession>
<keyword evidence="3" id="KW-1185">Reference proteome</keyword>
<evidence type="ECO:0000256" key="1">
    <source>
        <dbReference type="SAM" id="Phobius"/>
    </source>
</evidence>
<keyword evidence="1" id="KW-0472">Membrane</keyword>
<proteinExistence type="predicted"/>
<keyword evidence="1" id="KW-1133">Transmembrane helix</keyword>
<dbReference type="RefSeq" id="WP_184113985.1">
    <property type="nucleotide sequence ID" value="NZ_JACHNY010000003.1"/>
</dbReference>
<keyword evidence="1" id="KW-0812">Transmembrane</keyword>
<evidence type="ECO:0000313" key="3">
    <source>
        <dbReference type="Proteomes" id="UP000574769"/>
    </source>
</evidence>
<reference evidence="2 3" key="1">
    <citation type="submission" date="2020-08" db="EMBL/GenBank/DDBJ databases">
        <title>Genomic Encyclopedia of Type Strains, Phase IV (KMG-IV): sequencing the most valuable type-strain genomes for metagenomic binning, comparative biology and taxonomic classification.</title>
        <authorList>
            <person name="Goeker M."/>
        </authorList>
    </citation>
    <scope>NUCLEOTIDE SEQUENCE [LARGE SCALE GENOMIC DNA]</scope>
    <source>
        <strain evidence="2 3">DSM 15867</strain>
    </source>
</reference>
<evidence type="ECO:0000313" key="2">
    <source>
        <dbReference type="EMBL" id="MBB4617795.1"/>
    </source>
</evidence>
<gene>
    <name evidence="2" type="ORF">GGQ96_001923</name>
</gene>
<dbReference type="Gene3D" id="1.25.40.10">
    <property type="entry name" value="Tetratricopeptide repeat domain"/>
    <property type="match status" value="1"/>
</dbReference>
<sequence length="209" mass="22436">MGWVLLLLLLLASAAALLLLRLPRRLWSLVAAGLMLGAAGYAWQGAPMLAGHPVVADRTALVSDAAIIDLRTDMFGRYGAESAYLTAADAMARVGSSRYEVETILGALRGAPKSVQLWTALGDALVRHDGGRVSPAARLAFDQANRLDPRHPGPYFFLGVALVRSGDLIGAERCWTRALARTHPKANYRPAIAERLAMVRQLIAATGER</sequence>
<comment type="caution">
    <text evidence="2">The sequence shown here is derived from an EMBL/GenBank/DDBJ whole genome shotgun (WGS) entry which is preliminary data.</text>
</comment>
<dbReference type="InterPro" id="IPR011990">
    <property type="entry name" value="TPR-like_helical_dom_sf"/>
</dbReference>
<name>A0A7W7EZX3_9SPHN</name>
<dbReference type="EMBL" id="JACHNY010000003">
    <property type="protein sequence ID" value="MBB4617795.1"/>
    <property type="molecule type" value="Genomic_DNA"/>
</dbReference>
<dbReference type="SUPFAM" id="SSF48452">
    <property type="entry name" value="TPR-like"/>
    <property type="match status" value="1"/>
</dbReference>
<dbReference type="Proteomes" id="UP000574769">
    <property type="component" value="Unassembled WGS sequence"/>
</dbReference>
<protein>
    <recommendedName>
        <fullName evidence="4">Tetratricopeptide repeat protein</fullName>
    </recommendedName>
</protein>
<feature type="transmembrane region" description="Helical" evidence="1">
    <location>
        <begin position="26"/>
        <end position="43"/>
    </location>
</feature>
<dbReference type="AlphaFoldDB" id="A0A7W7EZX3"/>
<organism evidence="2 3">
    <name type="scientific">Sphingomonas abaci</name>
    <dbReference type="NCBI Taxonomy" id="237611"/>
    <lineage>
        <taxon>Bacteria</taxon>
        <taxon>Pseudomonadati</taxon>
        <taxon>Pseudomonadota</taxon>
        <taxon>Alphaproteobacteria</taxon>
        <taxon>Sphingomonadales</taxon>
        <taxon>Sphingomonadaceae</taxon>
        <taxon>Sphingomonas</taxon>
    </lineage>
</organism>
<evidence type="ECO:0008006" key="4">
    <source>
        <dbReference type="Google" id="ProtNLM"/>
    </source>
</evidence>